<gene>
    <name evidence="1" type="ORF">EZS28_051472</name>
</gene>
<evidence type="ECO:0000313" key="2">
    <source>
        <dbReference type="Proteomes" id="UP000324800"/>
    </source>
</evidence>
<dbReference type="Proteomes" id="UP000324800">
    <property type="component" value="Unassembled WGS sequence"/>
</dbReference>
<dbReference type="AlphaFoldDB" id="A0A5J4T5E5"/>
<accession>A0A5J4T5E5</accession>
<evidence type="ECO:0000313" key="1">
    <source>
        <dbReference type="EMBL" id="KAA6353001.1"/>
    </source>
</evidence>
<sequence length="70" mass="8001">MDRVHFCCMDTDSMYLAISGSTIEGSGYREKAVRLLKKRNYSVVLSNHKEKASFAQLSNVIQRLTARLMM</sequence>
<protein>
    <submittedName>
        <fullName evidence="1">Uncharacterized protein</fullName>
    </submittedName>
</protein>
<name>A0A5J4T5E5_9EUKA</name>
<reference evidence="1 2" key="1">
    <citation type="submission" date="2019-03" db="EMBL/GenBank/DDBJ databases">
        <title>Single cell metagenomics reveals metabolic interactions within the superorganism composed of flagellate Streblomastix strix and complex community of Bacteroidetes bacteria on its surface.</title>
        <authorList>
            <person name="Treitli S.C."/>
            <person name="Kolisko M."/>
            <person name="Husnik F."/>
            <person name="Keeling P."/>
            <person name="Hampl V."/>
        </authorList>
    </citation>
    <scope>NUCLEOTIDE SEQUENCE [LARGE SCALE GENOMIC DNA]</scope>
    <source>
        <strain evidence="1">ST1C</strain>
    </source>
</reference>
<dbReference type="EMBL" id="SNRW01038937">
    <property type="protein sequence ID" value="KAA6353001.1"/>
    <property type="molecule type" value="Genomic_DNA"/>
</dbReference>
<comment type="caution">
    <text evidence="1">The sequence shown here is derived from an EMBL/GenBank/DDBJ whole genome shotgun (WGS) entry which is preliminary data.</text>
</comment>
<proteinExistence type="predicted"/>
<organism evidence="1 2">
    <name type="scientific">Streblomastix strix</name>
    <dbReference type="NCBI Taxonomy" id="222440"/>
    <lineage>
        <taxon>Eukaryota</taxon>
        <taxon>Metamonada</taxon>
        <taxon>Preaxostyla</taxon>
        <taxon>Oxymonadida</taxon>
        <taxon>Streblomastigidae</taxon>
        <taxon>Streblomastix</taxon>
    </lineage>
</organism>